<dbReference type="InterPro" id="IPR002220">
    <property type="entry name" value="DapA-like"/>
</dbReference>
<sequence>MLDETTSGVFTIVATPFLPDGALDLDSIDTMVDFYANTGATGITILGIMGEAGKLSAAESEAVIHRVAARTRMPVIVGVSAPGLSAIQALSATAMDNGAAGVMVAPPKTLRTDDQIISYFQLVAETLGPTPWVLQDFPLDTGVQITPRVLRTIFDTCPTCKMLKHEDWPGLEKITALRTQEAEGARRMSILCGNGGQFLFEEMQRGADGAMTGFAYPEMMRDITALTLTDPAHARDIFDAYLPLIRYECQPGMGLAVRKHILAKRGAIAHATVRKPGLVMSDTTIREIDALIERQEARLSAL</sequence>
<dbReference type="SMART" id="SM01130">
    <property type="entry name" value="DHDPS"/>
    <property type="match status" value="1"/>
</dbReference>
<dbReference type="EMBL" id="CP078073">
    <property type="protein sequence ID" value="QXL88144.1"/>
    <property type="molecule type" value="Genomic_DNA"/>
</dbReference>
<dbReference type="InterPro" id="IPR013785">
    <property type="entry name" value="Aldolase_TIM"/>
</dbReference>
<organism evidence="6">
    <name type="scientific">Gymnodinialimonas phycosphaerae</name>
    <dbReference type="NCBI Taxonomy" id="2841589"/>
    <lineage>
        <taxon>Bacteria</taxon>
        <taxon>Pseudomonadati</taxon>
        <taxon>Pseudomonadota</taxon>
        <taxon>Alphaproteobacteria</taxon>
        <taxon>Rhodobacterales</taxon>
        <taxon>Paracoccaceae</taxon>
        <taxon>Gymnodinialimonas</taxon>
    </lineage>
</organism>
<evidence type="ECO:0000256" key="2">
    <source>
        <dbReference type="ARBA" id="ARBA00023239"/>
    </source>
</evidence>
<evidence type="ECO:0000256" key="4">
    <source>
        <dbReference type="PIRSR" id="PIRSR001365-2"/>
    </source>
</evidence>
<dbReference type="Proteomes" id="UP000693972">
    <property type="component" value="Unassembled WGS sequence"/>
</dbReference>
<dbReference type="SUPFAM" id="SSF51569">
    <property type="entry name" value="Aldolase"/>
    <property type="match status" value="1"/>
</dbReference>
<dbReference type="PANTHER" id="PTHR12128:SF66">
    <property type="entry name" value="4-HYDROXY-2-OXOGLUTARATE ALDOLASE, MITOCHONDRIAL"/>
    <property type="match status" value="1"/>
</dbReference>
<evidence type="ECO:0000313" key="6">
    <source>
        <dbReference type="EMBL" id="QXL88144.1"/>
    </source>
</evidence>
<dbReference type="EMBL" id="JAIMBW010000001">
    <property type="protein sequence ID" value="MBY4891348.1"/>
    <property type="molecule type" value="Genomic_DNA"/>
</dbReference>
<gene>
    <name evidence="5" type="ORF">KUL25_01065</name>
    <name evidence="6" type="ORF">KUL25_01070</name>
</gene>
<dbReference type="Gene3D" id="3.20.20.70">
    <property type="entry name" value="Aldolase class I"/>
    <property type="match status" value="1"/>
</dbReference>
<proteinExistence type="inferred from homology"/>
<keyword evidence="7" id="KW-1185">Reference proteome</keyword>
<accession>A0A975TWT2</accession>
<dbReference type="PIRSF" id="PIRSF001365">
    <property type="entry name" value="DHDPS"/>
    <property type="match status" value="1"/>
</dbReference>
<dbReference type="AlphaFoldDB" id="A0A975TWT2"/>
<protein>
    <submittedName>
        <fullName evidence="6">Dihydrodipicolinate synthase family protein</fullName>
    </submittedName>
</protein>
<keyword evidence="2 3" id="KW-0456">Lyase</keyword>
<dbReference type="PANTHER" id="PTHR12128">
    <property type="entry name" value="DIHYDRODIPICOLINATE SYNTHASE"/>
    <property type="match status" value="1"/>
</dbReference>
<dbReference type="GO" id="GO:0008840">
    <property type="term" value="F:4-hydroxy-tetrahydrodipicolinate synthase activity"/>
    <property type="evidence" value="ECO:0007669"/>
    <property type="project" value="TreeGrafter"/>
</dbReference>
<feature type="binding site" evidence="4">
    <location>
        <position position="211"/>
    </location>
    <ligand>
        <name>pyruvate</name>
        <dbReference type="ChEBI" id="CHEBI:15361"/>
    </ligand>
</feature>
<evidence type="ECO:0000313" key="7">
    <source>
        <dbReference type="Proteomes" id="UP000693972"/>
    </source>
</evidence>
<dbReference type="CDD" id="cd00408">
    <property type="entry name" value="DHDPS-like"/>
    <property type="match status" value="1"/>
</dbReference>
<dbReference type="RefSeq" id="WP_257891233.1">
    <property type="nucleotide sequence ID" value="NZ_JAIMBW010000001.1"/>
</dbReference>
<comment type="similarity">
    <text evidence="1 3">Belongs to the DapA family.</text>
</comment>
<evidence type="ECO:0000313" key="5">
    <source>
        <dbReference type="EMBL" id="MBY4891348.1"/>
    </source>
</evidence>
<dbReference type="Pfam" id="PF00701">
    <property type="entry name" value="DHDPS"/>
    <property type="match status" value="1"/>
</dbReference>
<evidence type="ECO:0000256" key="3">
    <source>
        <dbReference type="PIRNR" id="PIRNR001365"/>
    </source>
</evidence>
<name>A0A975TWT2_9RHOB</name>
<dbReference type="GO" id="GO:0005829">
    <property type="term" value="C:cytosol"/>
    <property type="evidence" value="ECO:0007669"/>
    <property type="project" value="TreeGrafter"/>
</dbReference>
<reference evidence="6 7" key="1">
    <citation type="submission" date="2021-07" db="EMBL/GenBank/DDBJ databases">
        <title>Karlodiniumbacter phycospheric gen. nov., sp. nov., a phycosphere bacterium isolated from karlodinium veneficum.</title>
        <authorList>
            <person name="Peng Y."/>
            <person name="Jiang L."/>
            <person name="Lee J."/>
        </authorList>
    </citation>
    <scope>NUCLEOTIDE SEQUENCE</scope>
    <source>
        <strain evidence="6 7">N5</strain>
    </source>
</reference>
<evidence type="ECO:0000256" key="1">
    <source>
        <dbReference type="ARBA" id="ARBA00007592"/>
    </source>
</evidence>